<evidence type="ECO:0000256" key="5">
    <source>
        <dbReference type="RuleBase" id="RU000660"/>
    </source>
</evidence>
<evidence type="ECO:0000256" key="6">
    <source>
        <dbReference type="RuleBase" id="RU000661"/>
    </source>
</evidence>
<name>A0A955IAX3_9BACT</name>
<dbReference type="NCBIfam" id="TIGR00059">
    <property type="entry name" value="L17"/>
    <property type="match status" value="1"/>
</dbReference>
<evidence type="ECO:0000256" key="1">
    <source>
        <dbReference type="ARBA" id="ARBA00008777"/>
    </source>
</evidence>
<dbReference type="PANTHER" id="PTHR14413">
    <property type="entry name" value="RIBOSOMAL PROTEIN L17"/>
    <property type="match status" value="1"/>
</dbReference>
<evidence type="ECO:0000256" key="4">
    <source>
        <dbReference type="ARBA" id="ARBA00035494"/>
    </source>
</evidence>
<dbReference type="PANTHER" id="PTHR14413:SF16">
    <property type="entry name" value="LARGE RIBOSOMAL SUBUNIT PROTEIN BL17M"/>
    <property type="match status" value="1"/>
</dbReference>
<keyword evidence="3 5" id="KW-0687">Ribonucleoprotein</keyword>
<protein>
    <recommendedName>
        <fullName evidence="4 6">50S ribosomal protein L17</fullName>
    </recommendedName>
</protein>
<comment type="caution">
    <text evidence="7">The sequence shown here is derived from an EMBL/GenBank/DDBJ whole genome shotgun (WGS) entry which is preliminary data.</text>
</comment>
<dbReference type="GO" id="GO:0015934">
    <property type="term" value="C:large ribosomal subunit"/>
    <property type="evidence" value="ECO:0007669"/>
    <property type="project" value="TreeGrafter"/>
</dbReference>
<dbReference type="GO" id="GO:0003735">
    <property type="term" value="F:structural constituent of ribosome"/>
    <property type="evidence" value="ECO:0007669"/>
    <property type="project" value="InterPro"/>
</dbReference>
<gene>
    <name evidence="7" type="primary">rplQ</name>
    <name evidence="7" type="ORF">KC678_01290</name>
</gene>
<evidence type="ECO:0000256" key="2">
    <source>
        <dbReference type="ARBA" id="ARBA00022980"/>
    </source>
</evidence>
<dbReference type="Gene3D" id="3.90.1030.10">
    <property type="entry name" value="Ribosomal protein L17"/>
    <property type="match status" value="1"/>
</dbReference>
<evidence type="ECO:0000313" key="7">
    <source>
        <dbReference type="EMBL" id="MCA9380877.1"/>
    </source>
</evidence>
<dbReference type="GO" id="GO:0006412">
    <property type="term" value="P:translation"/>
    <property type="evidence" value="ECO:0007669"/>
    <property type="project" value="InterPro"/>
</dbReference>
<feature type="non-terminal residue" evidence="7">
    <location>
        <position position="139"/>
    </location>
</feature>
<comment type="similarity">
    <text evidence="1 5">Belongs to the bacterial ribosomal protein bL17 family.</text>
</comment>
<dbReference type="Pfam" id="PF01196">
    <property type="entry name" value="Ribosomal_L17"/>
    <property type="match status" value="1"/>
</dbReference>
<dbReference type="InterPro" id="IPR036373">
    <property type="entry name" value="Ribosomal_bL17_sf"/>
</dbReference>
<reference evidence="7" key="2">
    <citation type="journal article" date="2021" name="Microbiome">
        <title>Successional dynamics and alternative stable states in a saline activated sludge microbial community over 9 years.</title>
        <authorList>
            <person name="Wang Y."/>
            <person name="Ye J."/>
            <person name="Ju F."/>
            <person name="Liu L."/>
            <person name="Boyd J.A."/>
            <person name="Deng Y."/>
            <person name="Parks D.H."/>
            <person name="Jiang X."/>
            <person name="Yin X."/>
            <person name="Woodcroft B.J."/>
            <person name="Tyson G.W."/>
            <person name="Hugenholtz P."/>
            <person name="Polz M.F."/>
            <person name="Zhang T."/>
        </authorList>
    </citation>
    <scope>NUCLEOTIDE SEQUENCE</scope>
    <source>
        <strain evidence="7">HKST-UBA13</strain>
    </source>
</reference>
<evidence type="ECO:0000256" key="3">
    <source>
        <dbReference type="ARBA" id="ARBA00023274"/>
    </source>
</evidence>
<keyword evidence="2 5" id="KW-0689">Ribosomal protein</keyword>
<dbReference type="Proteomes" id="UP000775877">
    <property type="component" value="Unassembled WGS sequence"/>
</dbReference>
<dbReference type="InterPro" id="IPR000456">
    <property type="entry name" value="Ribosomal_bL17"/>
</dbReference>
<evidence type="ECO:0000313" key="8">
    <source>
        <dbReference type="Proteomes" id="UP000775877"/>
    </source>
</evidence>
<sequence>MYSNRKKFKIQGKTASHRKALVRSQVIELIRNGRIKTTPKKAKVLKKEFDKLVTTFKKDTRKSNQTVMSFFAENKRAFDRLGQVVADKLSDRNSGYTRVIKTLPRKGDNAEQSFVMLVNTEVKEKKTKLQKMLDDREKG</sequence>
<accession>A0A955IAX3</accession>
<dbReference type="EMBL" id="JAGQLJ010000024">
    <property type="protein sequence ID" value="MCA9380877.1"/>
    <property type="molecule type" value="Genomic_DNA"/>
</dbReference>
<proteinExistence type="inferred from homology"/>
<reference evidence="7" key="1">
    <citation type="submission" date="2020-04" db="EMBL/GenBank/DDBJ databases">
        <authorList>
            <person name="Zhang T."/>
        </authorList>
    </citation>
    <scope>NUCLEOTIDE SEQUENCE</scope>
    <source>
        <strain evidence="7">HKST-UBA13</strain>
    </source>
</reference>
<dbReference type="SUPFAM" id="SSF64263">
    <property type="entry name" value="Prokaryotic ribosomal protein L17"/>
    <property type="match status" value="1"/>
</dbReference>
<dbReference type="AlphaFoldDB" id="A0A955IAX3"/>
<organism evidence="7 8">
    <name type="scientific">Candidatus Dojkabacteria bacterium</name>
    <dbReference type="NCBI Taxonomy" id="2099670"/>
    <lineage>
        <taxon>Bacteria</taxon>
        <taxon>Candidatus Dojkabacteria</taxon>
    </lineage>
</organism>